<comment type="caution">
    <text evidence="2">The sequence shown here is derived from an EMBL/GenBank/DDBJ whole genome shotgun (WGS) entry which is preliminary data.</text>
</comment>
<evidence type="ECO:0000259" key="1">
    <source>
        <dbReference type="Pfam" id="PF24663"/>
    </source>
</evidence>
<name>A0AAU9M2Q5_9ASTR</name>
<evidence type="ECO:0000313" key="3">
    <source>
        <dbReference type="Proteomes" id="UP001157418"/>
    </source>
</evidence>
<proteinExistence type="predicted"/>
<organism evidence="2 3">
    <name type="scientific">Lactuca virosa</name>
    <dbReference type="NCBI Taxonomy" id="75947"/>
    <lineage>
        <taxon>Eukaryota</taxon>
        <taxon>Viridiplantae</taxon>
        <taxon>Streptophyta</taxon>
        <taxon>Embryophyta</taxon>
        <taxon>Tracheophyta</taxon>
        <taxon>Spermatophyta</taxon>
        <taxon>Magnoliopsida</taxon>
        <taxon>eudicotyledons</taxon>
        <taxon>Gunneridae</taxon>
        <taxon>Pentapetalae</taxon>
        <taxon>asterids</taxon>
        <taxon>campanulids</taxon>
        <taxon>Asterales</taxon>
        <taxon>Asteraceae</taxon>
        <taxon>Cichorioideae</taxon>
        <taxon>Cichorieae</taxon>
        <taxon>Lactucinae</taxon>
        <taxon>Lactuca</taxon>
    </lineage>
</organism>
<dbReference type="Proteomes" id="UP001157418">
    <property type="component" value="Unassembled WGS sequence"/>
</dbReference>
<accession>A0AAU9M2Q5</accession>
<dbReference type="AlphaFoldDB" id="A0AAU9M2Q5"/>
<dbReference type="EMBL" id="CAKMRJ010001112">
    <property type="protein sequence ID" value="CAH1422139.1"/>
    <property type="molecule type" value="Genomic_DNA"/>
</dbReference>
<sequence>MKYRTTSDRRKGAAISSFFDLPSLFPFNPNPIRSRSNPNSPSVPSATSTATQLLYQTQCTTVYRFNRAFKLTTFGGVDNTISTRFVLPEMKKLSTGVKFGSLAVLLRNRVKSKLEELNHIITAINGGEFQFCGN</sequence>
<dbReference type="Pfam" id="PF24663">
    <property type="entry name" value="DUF7651"/>
    <property type="match status" value="1"/>
</dbReference>
<evidence type="ECO:0000313" key="2">
    <source>
        <dbReference type="EMBL" id="CAH1422139.1"/>
    </source>
</evidence>
<gene>
    <name evidence="2" type="ORF">LVIROSA_LOCUS9492</name>
</gene>
<keyword evidence="3" id="KW-1185">Reference proteome</keyword>
<protein>
    <recommendedName>
        <fullName evidence="1">DUF7651 domain-containing protein</fullName>
    </recommendedName>
</protein>
<dbReference type="InterPro" id="IPR056068">
    <property type="entry name" value="EMF2-like_DUF7651"/>
</dbReference>
<feature type="domain" description="DUF7651" evidence="1">
    <location>
        <begin position="56"/>
        <end position="112"/>
    </location>
</feature>
<reference evidence="2 3" key="1">
    <citation type="submission" date="2022-01" db="EMBL/GenBank/DDBJ databases">
        <authorList>
            <person name="Xiong W."/>
            <person name="Schranz E."/>
        </authorList>
    </citation>
    <scope>NUCLEOTIDE SEQUENCE [LARGE SCALE GENOMIC DNA]</scope>
</reference>